<keyword evidence="2" id="KW-1185">Reference proteome</keyword>
<organism evidence="1 2">
    <name type="scientific">Trifolium pratense</name>
    <name type="common">Red clover</name>
    <dbReference type="NCBI Taxonomy" id="57577"/>
    <lineage>
        <taxon>Eukaryota</taxon>
        <taxon>Viridiplantae</taxon>
        <taxon>Streptophyta</taxon>
        <taxon>Embryophyta</taxon>
        <taxon>Tracheophyta</taxon>
        <taxon>Spermatophyta</taxon>
        <taxon>Magnoliopsida</taxon>
        <taxon>eudicotyledons</taxon>
        <taxon>Gunneridae</taxon>
        <taxon>Pentapetalae</taxon>
        <taxon>rosids</taxon>
        <taxon>fabids</taxon>
        <taxon>Fabales</taxon>
        <taxon>Fabaceae</taxon>
        <taxon>Papilionoideae</taxon>
        <taxon>50 kb inversion clade</taxon>
        <taxon>NPAAA clade</taxon>
        <taxon>Hologalegina</taxon>
        <taxon>IRL clade</taxon>
        <taxon>Trifolieae</taxon>
        <taxon>Trifolium</taxon>
    </lineage>
</organism>
<protein>
    <submittedName>
        <fullName evidence="1">Uncharacterized protein</fullName>
    </submittedName>
</protein>
<evidence type="ECO:0000313" key="2">
    <source>
        <dbReference type="Proteomes" id="UP001177021"/>
    </source>
</evidence>
<proteinExistence type="predicted"/>
<name>A0ACB0LCM3_TRIPR</name>
<accession>A0ACB0LCM3</accession>
<gene>
    <name evidence="1" type="ORF">MILVUS5_LOCUS30992</name>
</gene>
<reference evidence="1" key="1">
    <citation type="submission" date="2023-10" db="EMBL/GenBank/DDBJ databases">
        <authorList>
            <person name="Rodriguez Cubillos JULIANA M."/>
            <person name="De Vega J."/>
        </authorList>
    </citation>
    <scope>NUCLEOTIDE SEQUENCE</scope>
</reference>
<dbReference type="EMBL" id="CASHSV030000513">
    <property type="protein sequence ID" value="CAJ2666136.1"/>
    <property type="molecule type" value="Genomic_DNA"/>
</dbReference>
<comment type="caution">
    <text evidence="1">The sequence shown here is derived from an EMBL/GenBank/DDBJ whole genome shotgun (WGS) entry which is preliminary data.</text>
</comment>
<evidence type="ECO:0000313" key="1">
    <source>
        <dbReference type="EMBL" id="CAJ2666136.1"/>
    </source>
</evidence>
<sequence>MACNTLMSSAISAFPSFLSSSKSRFVTSTSFSNFASCNASSSKFSMTADNWMPGQPRPPYLDGSAPGDFGFDPLRLGEVPENLERFKESELIHCRWAMLAVPGILIPEALGLGNWVKAQEWAALPGGQATYLGNPVPWGTLPTILVIEFLSIAFVEHQRSMEKDPEKKKYPGGAFDPLGYSKDPKKFHEYKIKEVKNGLTYLTAELWITGPPFPVNQRVNLS</sequence>
<dbReference type="Proteomes" id="UP001177021">
    <property type="component" value="Unassembled WGS sequence"/>
</dbReference>